<organism evidence="1 2">
    <name type="scientific">Escallonia herrerae</name>
    <dbReference type="NCBI Taxonomy" id="1293975"/>
    <lineage>
        <taxon>Eukaryota</taxon>
        <taxon>Viridiplantae</taxon>
        <taxon>Streptophyta</taxon>
        <taxon>Embryophyta</taxon>
        <taxon>Tracheophyta</taxon>
        <taxon>Spermatophyta</taxon>
        <taxon>Magnoliopsida</taxon>
        <taxon>eudicotyledons</taxon>
        <taxon>Gunneridae</taxon>
        <taxon>Pentapetalae</taxon>
        <taxon>asterids</taxon>
        <taxon>campanulids</taxon>
        <taxon>Escalloniales</taxon>
        <taxon>Escalloniaceae</taxon>
        <taxon>Escallonia</taxon>
    </lineage>
</organism>
<evidence type="ECO:0000313" key="2">
    <source>
        <dbReference type="Proteomes" id="UP001188597"/>
    </source>
</evidence>
<dbReference type="AlphaFoldDB" id="A0AA89AJ05"/>
<dbReference type="EMBL" id="JAVXUP010002327">
    <property type="protein sequence ID" value="KAK3004003.1"/>
    <property type="molecule type" value="Genomic_DNA"/>
</dbReference>
<dbReference type="InterPro" id="IPR004158">
    <property type="entry name" value="DUF247_pln"/>
</dbReference>
<name>A0AA89AJ05_9ASTE</name>
<dbReference type="Pfam" id="PF03140">
    <property type="entry name" value="DUF247"/>
    <property type="match status" value="1"/>
</dbReference>
<dbReference type="PANTHER" id="PTHR31170:SF25">
    <property type="entry name" value="BNAA09G04570D PROTEIN"/>
    <property type="match status" value="1"/>
</dbReference>
<dbReference type="PANTHER" id="PTHR31170">
    <property type="entry name" value="BNAC04G53230D PROTEIN"/>
    <property type="match status" value="1"/>
</dbReference>
<gene>
    <name evidence="1" type="ORF">RJ639_018509</name>
</gene>
<proteinExistence type="predicted"/>
<comment type="caution">
    <text evidence="1">The sequence shown here is derived from an EMBL/GenBank/DDBJ whole genome shotgun (WGS) entry which is preliminary data.</text>
</comment>
<keyword evidence="2" id="KW-1185">Reference proteome</keyword>
<reference evidence="1" key="1">
    <citation type="submission" date="2022-12" db="EMBL/GenBank/DDBJ databases">
        <title>Draft genome assemblies for two species of Escallonia (Escalloniales).</title>
        <authorList>
            <person name="Chanderbali A."/>
            <person name="Dervinis C."/>
            <person name="Anghel I."/>
            <person name="Soltis D."/>
            <person name="Soltis P."/>
            <person name="Zapata F."/>
        </authorList>
    </citation>
    <scope>NUCLEOTIDE SEQUENCE</scope>
    <source>
        <strain evidence="1">UCBG64.0493</strain>
        <tissue evidence="1">Leaf</tissue>
    </source>
</reference>
<protein>
    <submittedName>
        <fullName evidence="1">Uncharacterized protein</fullName>
    </submittedName>
</protein>
<dbReference type="Proteomes" id="UP001188597">
    <property type="component" value="Unassembled WGS sequence"/>
</dbReference>
<accession>A0AA89AJ05</accession>
<sequence length="243" mass="27741">MDHNNAPDRRQPPPSYWDQFKTRLGELSPSQTPGKCCIYRVPKLARDIDEAAYTPQVVTIGPLHRGRKGSESMEKLKLRYFKKSLSRLSLRWQDCVYLVKQRELDVRDCYAEDTSGLNTDEFVEMIVVDSGFIVELFLRDRQPGFIDADDNFTGNPTVRSSLSHDLKLLENQIPMSIIQALYDPILANKSQPCVLELAISFFRWHNMQSLRRNSCSNKAKSMTFSLATKGCENPVSCSVTLAR</sequence>
<evidence type="ECO:0000313" key="1">
    <source>
        <dbReference type="EMBL" id="KAK3004003.1"/>
    </source>
</evidence>